<dbReference type="EMBL" id="CATNWA010002043">
    <property type="protein sequence ID" value="CAI9541870.1"/>
    <property type="molecule type" value="Genomic_DNA"/>
</dbReference>
<dbReference type="Proteomes" id="UP001162483">
    <property type="component" value="Unassembled WGS sequence"/>
</dbReference>
<protein>
    <submittedName>
        <fullName evidence="2">Uncharacterized protein</fullName>
    </submittedName>
</protein>
<keyword evidence="1" id="KW-0175">Coiled coil</keyword>
<feature type="non-terminal residue" evidence="2">
    <location>
        <position position="184"/>
    </location>
</feature>
<name>A0ABN9B516_9NEOB</name>
<reference evidence="2" key="1">
    <citation type="submission" date="2023-05" db="EMBL/GenBank/DDBJ databases">
        <authorList>
            <person name="Stuckert A."/>
        </authorList>
    </citation>
    <scope>NUCLEOTIDE SEQUENCE</scope>
</reference>
<feature type="coiled-coil region" evidence="1">
    <location>
        <begin position="5"/>
        <end position="69"/>
    </location>
</feature>
<sequence length="184" mass="20577">MQCRIQQLENEVTSAKADAKQKGEKASLLQEKLLSSVTETALSEMQAKVSEKEKHLETSLKEIKALQEKVAQGAAPYQDELDSLKNQVVKFEMDRIKISKSTDQHIASLKSCLEYKEECLRKLKEQLRRSQKDTDTTICSDNNGSTSYPLTCGGGSGIVQSTAMLVFQSENAALKREITIYKKK</sequence>
<keyword evidence="3" id="KW-1185">Reference proteome</keyword>
<evidence type="ECO:0000313" key="3">
    <source>
        <dbReference type="Proteomes" id="UP001162483"/>
    </source>
</evidence>
<evidence type="ECO:0000256" key="1">
    <source>
        <dbReference type="SAM" id="Coils"/>
    </source>
</evidence>
<comment type="caution">
    <text evidence="2">The sequence shown here is derived from an EMBL/GenBank/DDBJ whole genome shotgun (WGS) entry which is preliminary data.</text>
</comment>
<evidence type="ECO:0000313" key="2">
    <source>
        <dbReference type="EMBL" id="CAI9541870.1"/>
    </source>
</evidence>
<proteinExistence type="predicted"/>
<gene>
    <name evidence="2" type="ORF">SPARVUS_LOCUS1997195</name>
</gene>
<organism evidence="2 3">
    <name type="scientific">Staurois parvus</name>
    <dbReference type="NCBI Taxonomy" id="386267"/>
    <lineage>
        <taxon>Eukaryota</taxon>
        <taxon>Metazoa</taxon>
        <taxon>Chordata</taxon>
        <taxon>Craniata</taxon>
        <taxon>Vertebrata</taxon>
        <taxon>Euteleostomi</taxon>
        <taxon>Amphibia</taxon>
        <taxon>Batrachia</taxon>
        <taxon>Anura</taxon>
        <taxon>Neobatrachia</taxon>
        <taxon>Ranoidea</taxon>
        <taxon>Ranidae</taxon>
        <taxon>Staurois</taxon>
    </lineage>
</organism>
<accession>A0ABN9B516</accession>